<dbReference type="InterPro" id="IPR035923">
    <property type="entry name" value="TT1751-like_sf"/>
</dbReference>
<dbReference type="Gene3D" id="3.30.310.70">
    <property type="entry name" value="TT1751-like domain"/>
    <property type="match status" value="1"/>
</dbReference>
<keyword evidence="2" id="KW-0449">Lipoprotein</keyword>
<dbReference type="RefSeq" id="WP_281085109.1">
    <property type="nucleotide sequence ID" value="NZ_JRQD01000001.1"/>
</dbReference>
<evidence type="ECO:0000313" key="3">
    <source>
        <dbReference type="Proteomes" id="UP000029999"/>
    </source>
</evidence>
<dbReference type="STRING" id="392484.LP43_0516"/>
<comment type="caution">
    <text evidence="2">The sequence shown here is derived from an EMBL/GenBank/DDBJ whole genome shotgun (WGS) entry which is preliminary data.</text>
</comment>
<evidence type="ECO:0000313" key="2">
    <source>
        <dbReference type="EMBL" id="KGM08093.1"/>
    </source>
</evidence>
<dbReference type="InterPro" id="IPR005180">
    <property type="entry name" value="DUF302"/>
</dbReference>
<dbReference type="Proteomes" id="UP000029999">
    <property type="component" value="Unassembled WGS sequence"/>
</dbReference>
<dbReference type="PANTHER" id="PTHR38342:SF1">
    <property type="entry name" value="SLR5037 PROTEIN"/>
    <property type="match status" value="1"/>
</dbReference>
<dbReference type="AlphaFoldDB" id="A0A0A0BHT9"/>
<name>A0A0A0BHT9_9GAMM</name>
<gene>
    <name evidence="2" type="ORF">LP43_0516</name>
</gene>
<feature type="domain" description="DUF302" evidence="1">
    <location>
        <begin position="51"/>
        <end position="108"/>
    </location>
</feature>
<organism evidence="2 3">
    <name type="scientific">Methylophaga thiooxydans</name>
    <dbReference type="NCBI Taxonomy" id="392484"/>
    <lineage>
        <taxon>Bacteria</taxon>
        <taxon>Pseudomonadati</taxon>
        <taxon>Pseudomonadota</taxon>
        <taxon>Gammaproteobacteria</taxon>
        <taxon>Thiotrichales</taxon>
        <taxon>Piscirickettsiaceae</taxon>
        <taxon>Methylophaga</taxon>
    </lineage>
</organism>
<dbReference type="EMBL" id="JRQD01000001">
    <property type="protein sequence ID" value="KGM08093.1"/>
    <property type="molecule type" value="Genomic_DNA"/>
</dbReference>
<dbReference type="PANTHER" id="PTHR38342">
    <property type="entry name" value="SLR5037 PROTEIN"/>
    <property type="match status" value="1"/>
</dbReference>
<sequence>MTVILLNGCQPQQEDRIYERISPYSFQDTILNLDIAISEYNYRIIHRSHIGQAVRDRGDNDFPLSTITSFCNITYAKEMMLINPVLINDMPCNIAVRQTSDQKVIVSTKFMDESVTDAEQSAFAKKINTNLRGIIGATIE</sequence>
<accession>A0A0A0BHT9</accession>
<dbReference type="SUPFAM" id="SSF103247">
    <property type="entry name" value="TT1751-like"/>
    <property type="match status" value="1"/>
</dbReference>
<evidence type="ECO:0000259" key="1">
    <source>
        <dbReference type="Pfam" id="PF03625"/>
    </source>
</evidence>
<protein>
    <submittedName>
        <fullName evidence="2">Putative lipoprotein</fullName>
    </submittedName>
</protein>
<proteinExistence type="predicted"/>
<dbReference type="CDD" id="cd14797">
    <property type="entry name" value="DUF302"/>
    <property type="match status" value="1"/>
</dbReference>
<dbReference type="Pfam" id="PF03625">
    <property type="entry name" value="DUF302"/>
    <property type="match status" value="1"/>
</dbReference>
<reference evidence="2 3" key="1">
    <citation type="submission" date="2014-09" db="EMBL/GenBank/DDBJ databases">
        <authorList>
            <person name="Grob C."/>
            <person name="Taubert M."/>
            <person name="Howat A.M."/>
            <person name="Burns O.J."/>
            <person name="Dixon J.L."/>
            <person name="Chen Y."/>
            <person name="Murrell J.C."/>
        </authorList>
    </citation>
    <scope>NUCLEOTIDE SEQUENCE [LARGE SCALE GENOMIC DNA]</scope>
    <source>
        <strain evidence="2">L4</strain>
    </source>
</reference>